<proteinExistence type="inferred from homology"/>
<accession>A0A834VF42</accession>
<dbReference type="Proteomes" id="UP000070412">
    <property type="component" value="Unassembled WGS sequence"/>
</dbReference>
<keyword evidence="5 13" id="KW-0418">Kinase</keyword>
<feature type="domain" description="Protein kinase" evidence="12">
    <location>
        <begin position="618"/>
        <end position="968"/>
    </location>
</feature>
<dbReference type="OrthoDB" id="6516185at2759"/>
<evidence type="ECO:0000259" key="12">
    <source>
        <dbReference type="PROSITE" id="PS50011"/>
    </source>
</evidence>
<evidence type="ECO:0000256" key="5">
    <source>
        <dbReference type="ARBA" id="ARBA00022777"/>
    </source>
</evidence>
<keyword evidence="4 11" id="KW-0547">Nucleotide-binding</keyword>
<dbReference type="GO" id="GO:0005524">
    <property type="term" value="F:ATP binding"/>
    <property type="evidence" value="ECO:0007669"/>
    <property type="project" value="UniProtKB-UniRule"/>
</dbReference>
<reference evidence="15" key="1">
    <citation type="journal article" date="2020" name="PLoS Negl. Trop. Dis.">
        <title>High-quality nuclear genome for Sarcoptes scabiei-A critical resource for a neglected parasite.</title>
        <authorList>
            <person name="Korhonen P.K."/>
            <person name="Gasser R.B."/>
            <person name="Ma G."/>
            <person name="Wang T."/>
            <person name="Stroehlein A.J."/>
            <person name="Young N.D."/>
            <person name="Ang C.S."/>
            <person name="Fernando D.D."/>
            <person name="Lu H.C."/>
            <person name="Taylor S."/>
            <person name="Reynolds S.L."/>
            <person name="Mofiz E."/>
            <person name="Najaraj S.H."/>
            <person name="Gowda H."/>
            <person name="Madugundu A."/>
            <person name="Renuse S."/>
            <person name="Holt D."/>
            <person name="Pandey A."/>
            <person name="Papenfuss A.T."/>
            <person name="Fischer K."/>
        </authorList>
    </citation>
    <scope>NUCLEOTIDE SEQUENCE [LARGE SCALE GENOMIC DNA]</scope>
</reference>
<evidence type="ECO:0000256" key="7">
    <source>
        <dbReference type="ARBA" id="ARBA00023193"/>
    </source>
</evidence>
<evidence type="ECO:0000256" key="2">
    <source>
        <dbReference type="ARBA" id="ARBA00022527"/>
    </source>
</evidence>
<comment type="catalytic activity">
    <reaction evidence="10">
        <text>L-seryl-[protein] + ATP = O-phospho-L-seryl-[protein] + ADP + H(+)</text>
        <dbReference type="Rhea" id="RHEA:17989"/>
        <dbReference type="Rhea" id="RHEA-COMP:9863"/>
        <dbReference type="Rhea" id="RHEA-COMP:11604"/>
        <dbReference type="ChEBI" id="CHEBI:15378"/>
        <dbReference type="ChEBI" id="CHEBI:29999"/>
        <dbReference type="ChEBI" id="CHEBI:30616"/>
        <dbReference type="ChEBI" id="CHEBI:83421"/>
        <dbReference type="ChEBI" id="CHEBI:456216"/>
        <dbReference type="EC" id="2.7.11.1"/>
    </reaction>
    <physiologicalReaction direction="left-to-right" evidence="10">
        <dbReference type="Rhea" id="RHEA:17990"/>
    </physiologicalReaction>
</comment>
<dbReference type="PROSITE" id="PS50011">
    <property type="entry name" value="PROTEIN_KINASE_DOM"/>
    <property type="match status" value="2"/>
</dbReference>
<evidence type="ECO:0000313" key="13">
    <source>
        <dbReference type="EMBL" id="KAF7495207.1"/>
    </source>
</evidence>
<dbReference type="Gene3D" id="3.30.200.20">
    <property type="entry name" value="Phosphorylase Kinase, domain 1"/>
    <property type="match status" value="1"/>
</dbReference>
<sequence length="1699" mass="196076">MAEDRLSVISKQLFSIYEKYDTELDSERLRVRSTELMLALNTFGKDLRLLSINNKLLYSDSNTGQDQFNLTFDENDLDGKIKLRFVIPTNLDVSENLDFLIELGIVLDENFPESKPLVKLELITNVFNQTINELRMKLETFDQKLKDYATTSNMVDLVYELIKETHRLVALVDKWRIDDVVFSGQILRSNLRQYEDYFPNEAPKVSSSPASILYSKQSSSIISRRSQSTPFSCFFQSNSAMIRNRINADDVKLVVDSNLIEQPSEEYCFNVRFGDEIIFLLHGLPVHIRRLSKISFGTDHFEVSSILSSRFHQFSGNHLQPFSRNNSDKFLYYDSQLNRDHNDTIRSIKFYLVEKDFSEECISFAKMQALTSTLQTDLFGDNVCRSIFKNFLIALNKLHSKGYYHGVFNPKTIFLTADGEIELYGSYMNTFISVMVPYIISKNVEIGFDGKININDISASNLISTLTDSIMANDIFNFGLFVISIYDSLKFQPVFPIFEEKDYLLRALKACQNSIEKIFDSRLRSMLSICIDMNEKNRASIQKLLGDKYFVPHFQRQGSEEEHNIVDDETYSVEDDQQGSYSDIVERLHFWPHKGQDPTVVKNKISEVVQSSRLLKDFDILETLGKGGFGKVLRVRHKLDNSPYAIKKIPFDAREMDVLIREVKNLSRLNHINVVRYYASWIDTDCSVTNSEEEDQSKTQESDDRTLCSTGESEMLTTISNTLKEIKTESYQFSDDLNKINVDVGPSLYLYIQMELCNRLTLSDLIMNQTVFKMPKTADRIIFEIACGLEHIHSNDIIHRDLKPLNIFLDNDYHVKIGDFGLSRQTTRTNENQTLLASETLDQSKEIDIVEFAEQSEINVEILTENIGTFLYMAPEMRYSDNYSNKIDIFSFGMIIFEMHYPFKTKSERIQTMTEIKNGLFPDDMTSFIDHKKISFIRRLLDIQAEYRPNIKEILQWISETNPEQKLFPNQLDLLKQALIKKSFYEIQCFMKEMFNIAKNKRSESSFEPIATMKNFEISSTNICVNFFRLHSNRFAAFDLFVPTVFDTEHHTEMITTEACFLMDSQAKFITLPSNMRINLAMYLGCDNEINFVRRSSIDKIFLTLNSKRQEYFEANFDIIWSSLLSKSIIIPYIELIGFSIQFLLFFISSFNEQSSDGSSIKTLKNLRPFIKYEGSTVVGAPAKSCKFIIHITCVNVLSSIFALLHFNSIQYVSLLHLLTDKNSMFLKKNLNHLSFYIRNLFSGSPESTTEILIELLSIELPSLSKFTESIEQILLKEISKDHLSSFKSHLHSFTQQLDKIENLSLLYFDNSIQQDSKQKLSDCFEFRYSLANFSKNSYFYTDFIVSIYEESIELPLKLIAVGGKYENLVKIFHEGGKNSKTIKSAIGISFNVEKLTQMLLLRVMEKNALLSSNLSFSPSLSPISSSSFDLLNEFQSFRQKLENFTIGNHFSTMLSIIDVLIIPLVPDEIELELLRTAIFLSISFRRSGLIVELLPEIRNDNENFPLKNLLRISAEKSANIILIIDPREEENGMFVCYCSSRSDLSQSDYTKNFQRLQFKTVDITLEKILKLIQMKNSTEKGRSISQSPNRSQQRTPSIGKAISSAESMNFDIEFIEVNKNDRRRYQSSLIAMLQKQSFLVASYVKIFAINLPLDSIILVKKHLIMNNPAIKAVPGFIGHLKQQLQRSHHQIDVNIWRG</sequence>
<keyword evidence="3" id="KW-0808">Transferase</keyword>
<evidence type="ECO:0000313" key="14">
    <source>
        <dbReference type="EnsemblMetazoa" id="KAF7495207.1"/>
    </source>
</evidence>
<dbReference type="EnsemblMetazoa" id="SSS_1017s_mrna">
    <property type="protein sequence ID" value="KAF7495207.1"/>
    <property type="gene ID" value="SSS_1017"/>
</dbReference>
<evidence type="ECO:0000256" key="10">
    <source>
        <dbReference type="ARBA" id="ARBA00048977"/>
    </source>
</evidence>
<evidence type="ECO:0000256" key="1">
    <source>
        <dbReference type="ARBA" id="ARBA00012513"/>
    </source>
</evidence>
<dbReference type="Gene3D" id="1.10.510.10">
    <property type="entry name" value="Transferase(Phosphotransferase) domain 1"/>
    <property type="match status" value="2"/>
</dbReference>
<dbReference type="InterPro" id="IPR017441">
    <property type="entry name" value="Protein_kinase_ATP_BS"/>
</dbReference>
<keyword evidence="6 11" id="KW-0067">ATP-binding</keyword>
<keyword evidence="15" id="KW-1185">Reference proteome</keyword>
<evidence type="ECO:0000256" key="8">
    <source>
        <dbReference type="ARBA" id="ARBA00037982"/>
    </source>
</evidence>
<reference evidence="13" key="2">
    <citation type="submission" date="2020-01" db="EMBL/GenBank/DDBJ databases">
        <authorList>
            <person name="Korhonen P.K.K."/>
            <person name="Guangxu M.G."/>
            <person name="Wang T.W."/>
            <person name="Stroehlein A.J.S."/>
            <person name="Young N.D."/>
            <person name="Ang C.-S.A."/>
            <person name="Fernando D.W.F."/>
            <person name="Lu H.L."/>
            <person name="Taylor S.T."/>
            <person name="Ehtesham M.E.M."/>
            <person name="Najaraj S.H.N."/>
            <person name="Harsha G.H.G."/>
            <person name="Madugundu A.M."/>
            <person name="Renuse S.R."/>
            <person name="Holt D.H."/>
            <person name="Pandey A.P."/>
            <person name="Papenfuss A.P."/>
            <person name="Gasser R.B.G."/>
            <person name="Fischer K.F."/>
        </authorList>
    </citation>
    <scope>NUCLEOTIDE SEQUENCE</scope>
    <source>
        <strain evidence="13">SSS_KF_BRIS2020</strain>
    </source>
</reference>
<gene>
    <name evidence="13" type="ORF">SSS_1017</name>
</gene>
<dbReference type="GO" id="GO:0004694">
    <property type="term" value="F:eukaryotic translation initiation factor 2alpha kinase activity"/>
    <property type="evidence" value="ECO:0007669"/>
    <property type="project" value="TreeGrafter"/>
</dbReference>
<name>A0A834VF42_SARSC</name>
<dbReference type="GO" id="GO:0017148">
    <property type="term" value="P:negative regulation of translation"/>
    <property type="evidence" value="ECO:0007669"/>
    <property type="project" value="UniProtKB-KW"/>
</dbReference>
<dbReference type="GO" id="GO:0005737">
    <property type="term" value="C:cytoplasm"/>
    <property type="evidence" value="ECO:0007669"/>
    <property type="project" value="TreeGrafter"/>
</dbReference>
<feature type="domain" description="Protein kinase" evidence="12">
    <location>
        <begin position="285"/>
        <end position="550"/>
    </location>
</feature>
<keyword evidence="7" id="KW-0652">Protein synthesis inhibitor</keyword>
<organism evidence="13">
    <name type="scientific">Sarcoptes scabiei</name>
    <name type="common">Itch mite</name>
    <name type="synonym">Acarus scabiei</name>
    <dbReference type="NCBI Taxonomy" id="52283"/>
    <lineage>
        <taxon>Eukaryota</taxon>
        <taxon>Metazoa</taxon>
        <taxon>Ecdysozoa</taxon>
        <taxon>Arthropoda</taxon>
        <taxon>Chelicerata</taxon>
        <taxon>Arachnida</taxon>
        <taxon>Acari</taxon>
        <taxon>Acariformes</taxon>
        <taxon>Sarcoptiformes</taxon>
        <taxon>Astigmata</taxon>
        <taxon>Psoroptidia</taxon>
        <taxon>Sarcoptoidea</taxon>
        <taxon>Sarcoptidae</taxon>
        <taxon>Sarcoptinae</taxon>
        <taxon>Sarcoptes</taxon>
    </lineage>
</organism>
<dbReference type="InterPro" id="IPR011009">
    <property type="entry name" value="Kinase-like_dom_sf"/>
</dbReference>
<evidence type="ECO:0000313" key="15">
    <source>
        <dbReference type="Proteomes" id="UP000070412"/>
    </source>
</evidence>
<dbReference type="InterPro" id="IPR008271">
    <property type="entry name" value="Ser/Thr_kinase_AS"/>
</dbReference>
<comment type="similarity">
    <text evidence="8">Belongs to the protein kinase superfamily. Ser/Thr protein kinase family. GCN2 subfamily.</text>
</comment>
<dbReference type="InterPro" id="IPR000719">
    <property type="entry name" value="Prot_kinase_dom"/>
</dbReference>
<dbReference type="Gene3D" id="3.30.930.10">
    <property type="entry name" value="Bira Bifunctional Protein, Domain 2"/>
    <property type="match status" value="1"/>
</dbReference>
<feature type="binding site" evidence="11">
    <location>
        <position position="648"/>
    </location>
    <ligand>
        <name>ATP</name>
        <dbReference type="ChEBI" id="CHEBI:30616"/>
    </ligand>
</feature>
<evidence type="ECO:0000256" key="4">
    <source>
        <dbReference type="ARBA" id="ARBA00022741"/>
    </source>
</evidence>
<evidence type="ECO:0000256" key="3">
    <source>
        <dbReference type="ARBA" id="ARBA00022679"/>
    </source>
</evidence>
<dbReference type="InterPro" id="IPR045864">
    <property type="entry name" value="aa-tRNA-synth_II/BPL/LPL"/>
</dbReference>
<comment type="catalytic activity">
    <reaction evidence="9">
        <text>L-threonyl-[protein] + ATP = O-phospho-L-threonyl-[protein] + ADP + H(+)</text>
        <dbReference type="Rhea" id="RHEA:46608"/>
        <dbReference type="Rhea" id="RHEA-COMP:11060"/>
        <dbReference type="Rhea" id="RHEA-COMP:11605"/>
        <dbReference type="ChEBI" id="CHEBI:15378"/>
        <dbReference type="ChEBI" id="CHEBI:30013"/>
        <dbReference type="ChEBI" id="CHEBI:30616"/>
        <dbReference type="ChEBI" id="CHEBI:61977"/>
        <dbReference type="ChEBI" id="CHEBI:456216"/>
        <dbReference type="EC" id="2.7.11.1"/>
    </reaction>
    <physiologicalReaction direction="left-to-right" evidence="9">
        <dbReference type="Rhea" id="RHEA:46609"/>
    </physiologicalReaction>
</comment>
<evidence type="ECO:0000256" key="6">
    <source>
        <dbReference type="ARBA" id="ARBA00022840"/>
    </source>
</evidence>
<dbReference type="EC" id="2.7.11.1" evidence="1"/>
<evidence type="ECO:0000256" key="11">
    <source>
        <dbReference type="PROSITE-ProRule" id="PRU10141"/>
    </source>
</evidence>
<dbReference type="SUPFAM" id="SSF56112">
    <property type="entry name" value="Protein kinase-like (PK-like)"/>
    <property type="match status" value="2"/>
</dbReference>
<protein>
    <recommendedName>
        <fullName evidence="1">non-specific serine/threonine protein kinase</fullName>
        <ecNumber evidence="1">2.7.11.1</ecNumber>
    </recommendedName>
</protein>
<dbReference type="PANTHER" id="PTHR11042:SF160">
    <property type="entry name" value="EUKARYOTIC TRANSLATION INITIATION FACTOR 2-ALPHA KINASE 1"/>
    <property type="match status" value="1"/>
</dbReference>
<keyword evidence="2" id="KW-0723">Serine/threonine-protein kinase</keyword>
<dbReference type="InterPro" id="IPR050339">
    <property type="entry name" value="CC_SR_Kinase"/>
</dbReference>
<dbReference type="Pfam" id="PF00069">
    <property type="entry name" value="Pkinase"/>
    <property type="match status" value="1"/>
</dbReference>
<dbReference type="PANTHER" id="PTHR11042">
    <property type="entry name" value="EUKARYOTIC TRANSLATION INITIATION FACTOR 2-ALPHA KINASE EIF2-ALPHA KINASE -RELATED"/>
    <property type="match status" value="1"/>
</dbReference>
<dbReference type="PROSITE" id="PS00107">
    <property type="entry name" value="PROTEIN_KINASE_ATP"/>
    <property type="match status" value="1"/>
</dbReference>
<dbReference type="EMBL" id="WVUK01000049">
    <property type="protein sequence ID" value="KAF7495207.1"/>
    <property type="molecule type" value="Genomic_DNA"/>
</dbReference>
<evidence type="ECO:0000256" key="9">
    <source>
        <dbReference type="ARBA" id="ARBA00048659"/>
    </source>
</evidence>
<dbReference type="GO" id="GO:0005634">
    <property type="term" value="C:nucleus"/>
    <property type="evidence" value="ECO:0007669"/>
    <property type="project" value="TreeGrafter"/>
</dbReference>
<dbReference type="PROSITE" id="PS00108">
    <property type="entry name" value="PROTEIN_KINASE_ST"/>
    <property type="match status" value="1"/>
</dbReference>
<dbReference type="SMART" id="SM00220">
    <property type="entry name" value="S_TKc"/>
    <property type="match status" value="1"/>
</dbReference>
<reference evidence="14" key="3">
    <citation type="submission" date="2022-06" db="UniProtKB">
        <authorList>
            <consortium name="EnsemblMetazoa"/>
        </authorList>
    </citation>
    <scope>IDENTIFICATION</scope>
</reference>